<dbReference type="EMBL" id="CP123584">
    <property type="protein sequence ID" value="WZK89317.1"/>
    <property type="molecule type" value="Genomic_DNA"/>
</dbReference>
<feature type="domain" description="HTH deoR-type" evidence="3">
    <location>
        <begin position="8"/>
        <end position="63"/>
    </location>
</feature>
<dbReference type="InterPro" id="IPR014036">
    <property type="entry name" value="DeoR-like_C"/>
</dbReference>
<dbReference type="InterPro" id="IPR037171">
    <property type="entry name" value="NagB/RpiA_transferase-like"/>
</dbReference>
<evidence type="ECO:0000313" key="4">
    <source>
        <dbReference type="EMBL" id="WZK89317.1"/>
    </source>
</evidence>
<dbReference type="RefSeq" id="WP_406647475.1">
    <property type="nucleotide sequence ID" value="NZ_CP123584.1"/>
</dbReference>
<dbReference type="SMART" id="SM01134">
    <property type="entry name" value="DeoRC"/>
    <property type="match status" value="1"/>
</dbReference>
<keyword evidence="4" id="KW-0238">DNA-binding</keyword>
<dbReference type="InterPro" id="IPR036388">
    <property type="entry name" value="WH-like_DNA-bd_sf"/>
</dbReference>
<evidence type="ECO:0000256" key="2">
    <source>
        <dbReference type="ARBA" id="ARBA00023163"/>
    </source>
</evidence>
<dbReference type="Pfam" id="PF00455">
    <property type="entry name" value="DeoRC"/>
    <property type="match status" value="1"/>
</dbReference>
<evidence type="ECO:0000259" key="3">
    <source>
        <dbReference type="PROSITE" id="PS51000"/>
    </source>
</evidence>
<dbReference type="Proteomes" id="UP001623232">
    <property type="component" value="Chromosome"/>
</dbReference>
<gene>
    <name evidence="4" type="ORF">QEZ52_01830</name>
</gene>
<reference evidence="4 5" key="1">
    <citation type="submission" date="2023-04" db="EMBL/GenBank/DDBJ databases">
        <title>Complete genome sequence of Alisedimentitalea scapharcae.</title>
        <authorList>
            <person name="Rong J.-C."/>
            <person name="Yi M.-L."/>
            <person name="Zhao Q."/>
        </authorList>
    </citation>
    <scope>NUCLEOTIDE SEQUENCE [LARGE SCALE GENOMIC DNA]</scope>
    <source>
        <strain evidence="4 5">KCTC 42119</strain>
    </source>
</reference>
<dbReference type="PANTHER" id="PTHR30363">
    <property type="entry name" value="HTH-TYPE TRANSCRIPTIONAL REGULATOR SRLR-RELATED"/>
    <property type="match status" value="1"/>
</dbReference>
<evidence type="ECO:0000256" key="1">
    <source>
        <dbReference type="ARBA" id="ARBA00023015"/>
    </source>
</evidence>
<dbReference type="PANTHER" id="PTHR30363:SF44">
    <property type="entry name" value="AGA OPERON TRANSCRIPTIONAL REPRESSOR-RELATED"/>
    <property type="match status" value="1"/>
</dbReference>
<dbReference type="InterPro" id="IPR036390">
    <property type="entry name" value="WH_DNA-bd_sf"/>
</dbReference>
<keyword evidence="5" id="KW-1185">Reference proteome</keyword>
<dbReference type="PROSITE" id="PS51000">
    <property type="entry name" value="HTH_DEOR_2"/>
    <property type="match status" value="1"/>
</dbReference>
<name>A0ABZ2XVB1_9RHOB</name>
<organism evidence="4 5">
    <name type="scientific">Aliisedimentitalea scapharcae</name>
    <dbReference type="NCBI Taxonomy" id="1524259"/>
    <lineage>
        <taxon>Bacteria</taxon>
        <taxon>Pseudomonadati</taxon>
        <taxon>Pseudomonadota</taxon>
        <taxon>Alphaproteobacteria</taxon>
        <taxon>Rhodobacterales</taxon>
        <taxon>Roseobacteraceae</taxon>
        <taxon>Aliisedimentitalea</taxon>
    </lineage>
</organism>
<accession>A0ABZ2XVB1</accession>
<dbReference type="Pfam" id="PF08220">
    <property type="entry name" value="HTH_DeoR"/>
    <property type="match status" value="1"/>
</dbReference>
<protein>
    <submittedName>
        <fullName evidence="4">DeoR/GlpR family DNA-binding transcription regulator</fullName>
    </submittedName>
</protein>
<keyword evidence="1" id="KW-0805">Transcription regulation</keyword>
<dbReference type="InterPro" id="IPR001034">
    <property type="entry name" value="DeoR_HTH"/>
</dbReference>
<sequence length="267" mass="28982">MQVRAPHTHREVELIEALRRLGGSARSADLAKALDVSEETVRRTIKSLSKSGEVARVHGGAYLVGNKNDPSFFRRISQNAAEKRVIAAGVVDQIHDGMCLFLDVGSTTAFVAEKLSRRSNLTVATNSIGVAQTLVSQNDNRVHLLGGEMQSDERGAFGYVTEKQARRFSFDMAVLSADALSPKRGFLYLNAAEADLGGIIAENADRVLMAMTHHKFNEKAPHIGLKPSQVDDMVTDQTPDPTLAQALADWDITTLLADGKTRNADTV</sequence>
<dbReference type="PRINTS" id="PR00037">
    <property type="entry name" value="HTHLACR"/>
</dbReference>
<dbReference type="SMART" id="SM00420">
    <property type="entry name" value="HTH_DEOR"/>
    <property type="match status" value="1"/>
</dbReference>
<dbReference type="InterPro" id="IPR050313">
    <property type="entry name" value="Carb_Metab_HTH_regulators"/>
</dbReference>
<keyword evidence="2" id="KW-0804">Transcription</keyword>
<evidence type="ECO:0000313" key="5">
    <source>
        <dbReference type="Proteomes" id="UP001623232"/>
    </source>
</evidence>
<proteinExistence type="predicted"/>
<dbReference type="Gene3D" id="3.40.50.1360">
    <property type="match status" value="1"/>
</dbReference>
<dbReference type="GO" id="GO:0003677">
    <property type="term" value="F:DNA binding"/>
    <property type="evidence" value="ECO:0007669"/>
    <property type="project" value="UniProtKB-KW"/>
</dbReference>
<dbReference type="SUPFAM" id="SSF46785">
    <property type="entry name" value="Winged helix' DNA-binding domain"/>
    <property type="match status" value="1"/>
</dbReference>
<dbReference type="SUPFAM" id="SSF100950">
    <property type="entry name" value="NagB/RpiA/CoA transferase-like"/>
    <property type="match status" value="1"/>
</dbReference>
<dbReference type="Gene3D" id="1.10.10.10">
    <property type="entry name" value="Winged helix-like DNA-binding domain superfamily/Winged helix DNA-binding domain"/>
    <property type="match status" value="1"/>
</dbReference>